<dbReference type="PROSITE" id="PS50405">
    <property type="entry name" value="GST_CTER"/>
    <property type="match status" value="1"/>
</dbReference>
<dbReference type="InterPro" id="IPR004046">
    <property type="entry name" value="GST_C"/>
</dbReference>
<keyword evidence="6" id="KW-1185">Reference proteome</keyword>
<sequence length="207" mass="22737">MSAIKLYRHPLSGHAHRVELLLSLLGLETELIDVDLLKGEHKQPEFLKKNSAGQVPVIEDGDVTLSDSNAILIYLASKYDNADTWLPIDPVLAAQVQGFLTIAASSVAYGPATARLINIFHAKLDHQKALDIAHAILKQLDPHLEHNPWLVGHKPTIADIANYTHIAHAPEGGVSLQDYPHVRRWLSRVEELRGFVPMQATAVGLAV</sequence>
<dbReference type="RefSeq" id="WP_045109991.1">
    <property type="nucleotide sequence ID" value="NZ_CAWQZC010000054.1"/>
</dbReference>
<dbReference type="SFLD" id="SFLDG00358">
    <property type="entry name" value="Main_(cytGST)"/>
    <property type="match status" value="1"/>
</dbReference>
<dbReference type="Pfam" id="PF00043">
    <property type="entry name" value="GST_C"/>
    <property type="match status" value="1"/>
</dbReference>
<dbReference type="KEGG" id="mvs:MVIS_1704"/>
<evidence type="ECO:0000313" key="7">
    <source>
        <dbReference type="Proteomes" id="UP000183794"/>
    </source>
</evidence>
<evidence type="ECO:0000259" key="2">
    <source>
        <dbReference type="PROSITE" id="PS50404"/>
    </source>
</evidence>
<dbReference type="EMBL" id="FPLJ01000132">
    <property type="protein sequence ID" value="SGZ02857.1"/>
    <property type="molecule type" value="Genomic_DNA"/>
</dbReference>
<dbReference type="Proteomes" id="UP000183794">
    <property type="component" value="Unassembled WGS sequence"/>
</dbReference>
<evidence type="ECO:0000313" key="6">
    <source>
        <dbReference type="Proteomes" id="UP000182660"/>
    </source>
</evidence>
<dbReference type="InterPro" id="IPR036282">
    <property type="entry name" value="Glutathione-S-Trfase_C_sf"/>
</dbReference>
<dbReference type="Proteomes" id="UP000182660">
    <property type="component" value="Unassembled WGS sequence"/>
</dbReference>
<keyword evidence="4" id="KW-0808">Transferase</keyword>
<evidence type="ECO:0000259" key="3">
    <source>
        <dbReference type="PROSITE" id="PS50405"/>
    </source>
</evidence>
<dbReference type="InterPro" id="IPR036249">
    <property type="entry name" value="Thioredoxin-like_sf"/>
</dbReference>
<dbReference type="EMBL" id="FPLD01000042">
    <property type="protein sequence ID" value="SGY91695.1"/>
    <property type="molecule type" value="Genomic_DNA"/>
</dbReference>
<dbReference type="PANTHER" id="PTHR44051">
    <property type="entry name" value="GLUTATHIONE S-TRANSFERASE-RELATED"/>
    <property type="match status" value="1"/>
</dbReference>
<dbReference type="InterPro" id="IPR010987">
    <property type="entry name" value="Glutathione-S-Trfase_C-like"/>
</dbReference>
<proteinExistence type="inferred from homology"/>
<dbReference type="InterPro" id="IPR040079">
    <property type="entry name" value="Glutathione_S-Trfase"/>
</dbReference>
<dbReference type="PATRIC" id="fig|80854.5.peg.1816"/>
<dbReference type="HOGENOM" id="CLU_011226_6_0_6"/>
<dbReference type="InterPro" id="IPR004045">
    <property type="entry name" value="Glutathione_S-Trfase_N"/>
</dbReference>
<dbReference type="Gene3D" id="3.40.30.10">
    <property type="entry name" value="Glutaredoxin"/>
    <property type="match status" value="1"/>
</dbReference>
<protein>
    <submittedName>
        <fullName evidence="4">Glutathione S-transferase</fullName>
    </submittedName>
</protein>
<gene>
    <name evidence="5" type="ORF">MT2528_4490</name>
    <name evidence="4" type="ORF">NVI5450_1270</name>
</gene>
<dbReference type="Gene3D" id="1.20.1050.10">
    <property type="match status" value="1"/>
</dbReference>
<dbReference type="SUPFAM" id="SSF52833">
    <property type="entry name" value="Thioredoxin-like"/>
    <property type="match status" value="1"/>
</dbReference>
<dbReference type="OrthoDB" id="9797500at2"/>
<evidence type="ECO:0000313" key="4">
    <source>
        <dbReference type="EMBL" id="SGY91695.1"/>
    </source>
</evidence>
<accession>A0A090IFN0</accession>
<comment type="similarity">
    <text evidence="1">Belongs to the GST superfamily.</text>
</comment>
<dbReference type="STRING" id="80854.MVIS_1704"/>
<dbReference type="SFLD" id="SFLDS00019">
    <property type="entry name" value="Glutathione_Transferase_(cytos"/>
    <property type="match status" value="1"/>
</dbReference>
<dbReference type="CDD" id="cd03206">
    <property type="entry name" value="GST_C_7"/>
    <property type="match status" value="1"/>
</dbReference>
<reference evidence="5 6" key="1">
    <citation type="submission" date="2016-11" db="EMBL/GenBank/DDBJ databases">
        <authorList>
            <person name="Klemetsen T."/>
        </authorList>
    </citation>
    <scope>NUCLEOTIDE SEQUENCE [LARGE SCALE GENOMIC DNA]</scope>
    <source>
        <strain evidence="5">MT 2528</strain>
    </source>
</reference>
<dbReference type="PANTHER" id="PTHR44051:SF2">
    <property type="entry name" value="HYPOTHETICAL GLUTATHIONE S-TRANSFERASE LIKE PROTEIN"/>
    <property type="match status" value="1"/>
</dbReference>
<dbReference type="Pfam" id="PF02798">
    <property type="entry name" value="GST_N"/>
    <property type="match status" value="1"/>
</dbReference>
<evidence type="ECO:0000313" key="5">
    <source>
        <dbReference type="EMBL" id="SGZ02857.1"/>
    </source>
</evidence>
<dbReference type="PROSITE" id="PS50404">
    <property type="entry name" value="GST_NTER"/>
    <property type="match status" value="1"/>
</dbReference>
<dbReference type="AlphaFoldDB" id="A0A090IFN0"/>
<dbReference type="GO" id="GO:0016740">
    <property type="term" value="F:transferase activity"/>
    <property type="evidence" value="ECO:0007669"/>
    <property type="project" value="UniProtKB-KW"/>
</dbReference>
<dbReference type="GeneID" id="61295006"/>
<dbReference type="SFLD" id="SFLDG01151">
    <property type="entry name" value="Main.2:_Nu-like"/>
    <property type="match status" value="1"/>
</dbReference>
<evidence type="ECO:0000256" key="1">
    <source>
        <dbReference type="RuleBase" id="RU003494"/>
    </source>
</evidence>
<organism evidence="4 7">
    <name type="scientific">Moritella viscosa</name>
    <dbReference type="NCBI Taxonomy" id="80854"/>
    <lineage>
        <taxon>Bacteria</taxon>
        <taxon>Pseudomonadati</taxon>
        <taxon>Pseudomonadota</taxon>
        <taxon>Gammaproteobacteria</taxon>
        <taxon>Alteromonadales</taxon>
        <taxon>Moritellaceae</taxon>
        <taxon>Moritella</taxon>
    </lineage>
</organism>
<name>A0A090IFN0_9GAMM</name>
<feature type="domain" description="GST N-terminal" evidence="2">
    <location>
        <begin position="2"/>
        <end position="83"/>
    </location>
</feature>
<feature type="domain" description="GST C-terminal" evidence="3">
    <location>
        <begin position="89"/>
        <end position="207"/>
    </location>
</feature>
<dbReference type="SUPFAM" id="SSF47616">
    <property type="entry name" value="GST C-terminal domain-like"/>
    <property type="match status" value="1"/>
</dbReference>
<reference evidence="4 7" key="2">
    <citation type="submission" date="2016-11" db="EMBL/GenBank/DDBJ databases">
        <authorList>
            <person name="Jaros S."/>
            <person name="Januszkiewicz K."/>
            <person name="Wedrychowicz H."/>
        </authorList>
    </citation>
    <scope>NUCLEOTIDE SEQUENCE [LARGE SCALE GENOMIC DNA]</scope>
    <source>
        <strain evidence="4">NVI 5450</strain>
    </source>
</reference>